<evidence type="ECO:0000313" key="3">
    <source>
        <dbReference type="Proteomes" id="UP000675940"/>
    </source>
</evidence>
<feature type="transmembrane region" description="Helical" evidence="1">
    <location>
        <begin position="76"/>
        <end position="99"/>
    </location>
</feature>
<protein>
    <submittedName>
        <fullName evidence="2">Phage holin family protein</fullName>
    </submittedName>
</protein>
<comment type="caution">
    <text evidence="2">The sequence shown here is derived from an EMBL/GenBank/DDBJ whole genome shotgun (WGS) entry which is preliminary data.</text>
</comment>
<gene>
    <name evidence="2" type="ORF">J5474_11830</name>
</gene>
<keyword evidence="3" id="KW-1185">Reference proteome</keyword>
<accession>A0A940MP29</accession>
<dbReference type="AlphaFoldDB" id="A0A940MP29"/>
<keyword evidence="1" id="KW-0472">Membrane</keyword>
<organism evidence="2 3">
    <name type="scientific">Sagittula salina</name>
    <dbReference type="NCBI Taxonomy" id="2820268"/>
    <lineage>
        <taxon>Bacteria</taxon>
        <taxon>Pseudomonadati</taxon>
        <taxon>Pseudomonadota</taxon>
        <taxon>Alphaproteobacteria</taxon>
        <taxon>Rhodobacterales</taxon>
        <taxon>Roseobacteraceae</taxon>
        <taxon>Sagittula</taxon>
    </lineage>
</organism>
<evidence type="ECO:0000256" key="1">
    <source>
        <dbReference type="SAM" id="Phobius"/>
    </source>
</evidence>
<dbReference type="Pfam" id="PF07332">
    <property type="entry name" value="Phage_holin_3_6"/>
    <property type="match status" value="1"/>
</dbReference>
<feature type="transmembrane region" description="Helical" evidence="1">
    <location>
        <begin position="40"/>
        <end position="70"/>
    </location>
</feature>
<evidence type="ECO:0000313" key="2">
    <source>
        <dbReference type="EMBL" id="MBP0483178.1"/>
    </source>
</evidence>
<dbReference type="Proteomes" id="UP000675940">
    <property type="component" value="Unassembled WGS sequence"/>
</dbReference>
<proteinExistence type="predicted"/>
<dbReference type="InterPro" id="IPR009937">
    <property type="entry name" value="Phage_holin_3_6"/>
</dbReference>
<keyword evidence="1" id="KW-0812">Transmembrane</keyword>
<sequence length="132" mass="13614">MIPPNGLPASIALLVQELRGLLRVELALARAEIEDGARGMAIGVALIALAGMLGFIGLVVLAGAVVLALHGYGFSWLHAAFITGGAALLIAALAAYVGIRRVKPQNLVPKRAMANLRADVHAAAEAPHVPPY</sequence>
<reference evidence="2" key="1">
    <citation type="submission" date="2021-03" db="EMBL/GenBank/DDBJ databases">
        <title>Sagittula salina sp. nov. strain M10.9X isolated from the marine waste.</title>
        <authorList>
            <person name="Satari L."/>
            <person name="Molina-Menor E."/>
            <person name="Vidal-Verdu A."/>
            <person name="Pascual J."/>
            <person name="Pereto J."/>
            <person name="Porcar M."/>
        </authorList>
    </citation>
    <scope>NUCLEOTIDE SEQUENCE</scope>
    <source>
        <strain evidence="2">M10.9X</strain>
    </source>
</reference>
<dbReference type="RefSeq" id="WP_209361127.1">
    <property type="nucleotide sequence ID" value="NZ_JAGISH010000006.1"/>
</dbReference>
<keyword evidence="1" id="KW-1133">Transmembrane helix</keyword>
<dbReference type="EMBL" id="JAGISH010000006">
    <property type="protein sequence ID" value="MBP0483178.1"/>
    <property type="molecule type" value="Genomic_DNA"/>
</dbReference>
<name>A0A940MP29_9RHOB</name>